<dbReference type="Pfam" id="PF00071">
    <property type="entry name" value="Ras"/>
    <property type="match status" value="1"/>
</dbReference>
<dbReference type="VEuPathDB" id="TrichDB:TRFO_27086"/>
<dbReference type="InterPro" id="IPR050227">
    <property type="entry name" value="Rab"/>
</dbReference>
<reference evidence="3" key="1">
    <citation type="submission" date="2016-10" db="EMBL/GenBank/DDBJ databases">
        <authorList>
            <person name="Benchimol M."/>
            <person name="Almeida L.G."/>
            <person name="Vasconcelos A.T."/>
            <person name="Perreira-Neves A."/>
            <person name="Rosa I.A."/>
            <person name="Tasca T."/>
            <person name="Bogo M.R."/>
            <person name="de Souza W."/>
        </authorList>
    </citation>
    <scope>NUCLEOTIDE SEQUENCE [LARGE SCALE GENOMIC DNA]</scope>
    <source>
        <strain evidence="3">K</strain>
    </source>
</reference>
<evidence type="ECO:0000256" key="2">
    <source>
        <dbReference type="ARBA" id="ARBA00023134"/>
    </source>
</evidence>
<protein>
    <submittedName>
        <fullName evidence="3">Ras-related protein YPTC6</fullName>
    </submittedName>
</protein>
<dbReference type="GO" id="GO:0003924">
    <property type="term" value="F:GTPase activity"/>
    <property type="evidence" value="ECO:0007669"/>
    <property type="project" value="InterPro"/>
</dbReference>
<dbReference type="SMART" id="SM00174">
    <property type="entry name" value="RHO"/>
    <property type="match status" value="1"/>
</dbReference>
<dbReference type="FunFam" id="3.40.50.300:FF:001329">
    <property type="entry name" value="Small GTP-binding protein, putative"/>
    <property type="match status" value="1"/>
</dbReference>
<dbReference type="InterPro" id="IPR027417">
    <property type="entry name" value="P-loop_NTPase"/>
</dbReference>
<dbReference type="PROSITE" id="PS51419">
    <property type="entry name" value="RAB"/>
    <property type="match status" value="1"/>
</dbReference>
<dbReference type="PROSITE" id="PS51421">
    <property type="entry name" value="RAS"/>
    <property type="match status" value="1"/>
</dbReference>
<dbReference type="InterPro" id="IPR001806">
    <property type="entry name" value="Small_GTPase"/>
</dbReference>
<dbReference type="Gene3D" id="3.40.50.300">
    <property type="entry name" value="P-loop containing nucleotide triphosphate hydrolases"/>
    <property type="match status" value="1"/>
</dbReference>
<dbReference type="SUPFAM" id="SSF52540">
    <property type="entry name" value="P-loop containing nucleoside triphosphate hydrolases"/>
    <property type="match status" value="1"/>
</dbReference>
<evidence type="ECO:0000256" key="1">
    <source>
        <dbReference type="ARBA" id="ARBA00022741"/>
    </source>
</evidence>
<name>A0A1J4K1K0_9EUKA</name>
<organism evidence="3 4">
    <name type="scientific">Tritrichomonas foetus</name>
    <dbReference type="NCBI Taxonomy" id="1144522"/>
    <lineage>
        <taxon>Eukaryota</taxon>
        <taxon>Metamonada</taxon>
        <taxon>Parabasalia</taxon>
        <taxon>Tritrichomonadida</taxon>
        <taxon>Tritrichomonadidae</taxon>
        <taxon>Tritrichomonas</taxon>
    </lineage>
</organism>
<sequence>MSDTKPTASYKVILCGNHQSGKTLFLAKLTDPDGQFTGQTQATVATNLICHRVSVGDSIYKLQLWDTAGQEAFHSITASYFRSCQGVFLLFDVTDLKSFRDLDYWMRLIKDHANEMPLVVLIANKNDLPGNDDPDIALNGERKSYKREVDNDMISNFCNQHGISFFLTSAVTGENVQNAVDFMVRKLSENRRNRAQVEEVALSRAQGRSCC</sequence>
<dbReference type="PRINTS" id="PR00449">
    <property type="entry name" value="RASTRNSFRMNG"/>
</dbReference>
<gene>
    <name evidence="3" type="primary">YPTC6</name>
    <name evidence="3" type="ORF">TRFO_27086</name>
</gene>
<dbReference type="Proteomes" id="UP000179807">
    <property type="component" value="Unassembled WGS sequence"/>
</dbReference>
<dbReference type="PANTHER" id="PTHR47977">
    <property type="entry name" value="RAS-RELATED PROTEIN RAB"/>
    <property type="match status" value="1"/>
</dbReference>
<dbReference type="GeneID" id="94840029"/>
<dbReference type="EMBL" id="MLAK01000764">
    <property type="protein sequence ID" value="OHT05263.1"/>
    <property type="molecule type" value="Genomic_DNA"/>
</dbReference>
<dbReference type="CDD" id="cd00154">
    <property type="entry name" value="Rab"/>
    <property type="match status" value="1"/>
</dbReference>
<evidence type="ECO:0000313" key="4">
    <source>
        <dbReference type="Proteomes" id="UP000179807"/>
    </source>
</evidence>
<dbReference type="NCBIfam" id="TIGR00231">
    <property type="entry name" value="small_GTP"/>
    <property type="match status" value="1"/>
</dbReference>
<dbReference type="RefSeq" id="XP_068358399.1">
    <property type="nucleotide sequence ID" value="XM_068505325.1"/>
</dbReference>
<dbReference type="SMART" id="SM00175">
    <property type="entry name" value="RAB"/>
    <property type="match status" value="1"/>
</dbReference>
<keyword evidence="1" id="KW-0547">Nucleotide-binding</keyword>
<accession>A0A1J4K1K0</accession>
<dbReference type="InterPro" id="IPR005225">
    <property type="entry name" value="Small_GTP-bd"/>
</dbReference>
<dbReference type="AlphaFoldDB" id="A0A1J4K1K0"/>
<dbReference type="GO" id="GO:0005525">
    <property type="term" value="F:GTP binding"/>
    <property type="evidence" value="ECO:0007669"/>
    <property type="project" value="UniProtKB-KW"/>
</dbReference>
<evidence type="ECO:0000313" key="3">
    <source>
        <dbReference type="EMBL" id="OHT05263.1"/>
    </source>
</evidence>
<dbReference type="SMART" id="SM00173">
    <property type="entry name" value="RAS"/>
    <property type="match status" value="1"/>
</dbReference>
<proteinExistence type="predicted"/>
<keyword evidence="4" id="KW-1185">Reference proteome</keyword>
<comment type="caution">
    <text evidence="3">The sequence shown here is derived from an EMBL/GenBank/DDBJ whole genome shotgun (WGS) entry which is preliminary data.</text>
</comment>
<keyword evidence="2" id="KW-0342">GTP-binding</keyword>